<dbReference type="PANTHER" id="PTHR43479">
    <property type="entry name" value="ACREF/ENVCD OPERON REPRESSOR-RELATED"/>
    <property type="match status" value="1"/>
</dbReference>
<dbReference type="EMBL" id="RQTE01000154">
    <property type="protein sequence ID" value="RZI01604.1"/>
    <property type="molecule type" value="Genomic_DNA"/>
</dbReference>
<dbReference type="GO" id="GO:0003677">
    <property type="term" value="F:DNA binding"/>
    <property type="evidence" value="ECO:0007669"/>
    <property type="project" value="UniProtKB-UniRule"/>
</dbReference>
<evidence type="ECO:0000256" key="2">
    <source>
        <dbReference type="PROSITE-ProRule" id="PRU00335"/>
    </source>
</evidence>
<dbReference type="Pfam" id="PF14278">
    <property type="entry name" value="TetR_C_8"/>
    <property type="match status" value="1"/>
</dbReference>
<dbReference type="SUPFAM" id="SSF46689">
    <property type="entry name" value="Homeodomain-like"/>
    <property type="match status" value="1"/>
</dbReference>
<dbReference type="RefSeq" id="WP_047131498.1">
    <property type="nucleotide sequence ID" value="NZ_CP015114.1"/>
</dbReference>
<feature type="domain" description="HTH tetR-type" evidence="3">
    <location>
        <begin position="3"/>
        <end position="63"/>
    </location>
</feature>
<dbReference type="OrthoDB" id="9810250at2"/>
<evidence type="ECO:0000313" key="5">
    <source>
        <dbReference type="EMBL" id="RZI01604.1"/>
    </source>
</evidence>
<dbReference type="PROSITE" id="PS50977">
    <property type="entry name" value="HTH_TETR_2"/>
    <property type="match status" value="1"/>
</dbReference>
<dbReference type="AlphaFoldDB" id="A0A143PD15"/>
<dbReference type="Proteomes" id="UP000293854">
    <property type="component" value="Unassembled WGS sequence"/>
</dbReference>
<dbReference type="PANTHER" id="PTHR43479:SF7">
    <property type="entry name" value="TETR-FAMILY TRANSCRIPTIONAL REGULATOR"/>
    <property type="match status" value="1"/>
</dbReference>
<keyword evidence="1 2" id="KW-0238">DNA-binding</keyword>
<dbReference type="InterPro" id="IPR009057">
    <property type="entry name" value="Homeodomain-like_sf"/>
</dbReference>
<protein>
    <submittedName>
        <fullName evidence="5">TetR/AcrR family transcriptional regulator</fullName>
    </submittedName>
</protein>
<evidence type="ECO:0000256" key="1">
    <source>
        <dbReference type="ARBA" id="ARBA00023125"/>
    </source>
</evidence>
<keyword evidence="7" id="KW-1185">Reference proteome</keyword>
<gene>
    <name evidence="5" type="ORF">EIG99_08370</name>
    <name evidence="4" type="ORF">I6J05_07615</name>
</gene>
<proteinExistence type="predicted"/>
<dbReference type="Gene3D" id="1.10.357.10">
    <property type="entry name" value="Tetracycline Repressor, domain 2"/>
    <property type="match status" value="1"/>
</dbReference>
<dbReference type="InterPro" id="IPR001647">
    <property type="entry name" value="HTH_TetR"/>
</dbReference>
<evidence type="ECO:0000313" key="6">
    <source>
        <dbReference type="Proteomes" id="UP000293854"/>
    </source>
</evidence>
<reference evidence="5 6" key="1">
    <citation type="submission" date="2018-11" db="EMBL/GenBank/DDBJ databases">
        <title>Genomic profiling of Staphylococcus species from a Poultry farm system in KwaZulu-Natal, South Africa.</title>
        <authorList>
            <person name="Amoako D.G."/>
            <person name="Somboro A.M."/>
            <person name="Abia A.L.K."/>
            <person name="Bester L.A."/>
            <person name="Essack S.Y."/>
        </authorList>
    </citation>
    <scope>NUCLEOTIDE SEQUENCE [LARGE SCALE GENOMIC DNA]</scope>
    <source>
        <strain evidence="5 6">SA11</strain>
    </source>
</reference>
<accession>A0A143PD15</accession>
<evidence type="ECO:0000313" key="4">
    <source>
        <dbReference type="EMBL" id="QQS81793.1"/>
    </source>
</evidence>
<dbReference type="EMBL" id="CP068073">
    <property type="protein sequence ID" value="QQS81793.1"/>
    <property type="molecule type" value="Genomic_DNA"/>
</dbReference>
<feature type="DNA-binding region" description="H-T-H motif" evidence="2">
    <location>
        <begin position="26"/>
        <end position="45"/>
    </location>
</feature>
<dbReference type="GeneID" id="93725854"/>
<name>A0A143PD15_9STAP</name>
<reference evidence="4 7" key="2">
    <citation type="submission" date="2021-01" db="EMBL/GenBank/DDBJ databases">
        <title>FDA dAtabase for Regulatory Grade micrObial Sequences (FDA-ARGOS): Supporting development and validation of Infectious Disease Dx tests.</title>
        <authorList>
            <person name="Sproer C."/>
            <person name="Gronow S."/>
            <person name="Severitt S."/>
            <person name="Schroder I."/>
            <person name="Tallon L."/>
            <person name="Sadzewicz L."/>
            <person name="Zhao X."/>
            <person name="Boylan J."/>
            <person name="Ott S."/>
            <person name="Bowen H."/>
            <person name="Vavikolanu K."/>
            <person name="Mehta A."/>
            <person name="Aluvathingal J."/>
            <person name="Nadendla S."/>
            <person name="Lowell S."/>
            <person name="Myers T."/>
            <person name="Yan Y."/>
            <person name="Sichtig H."/>
        </authorList>
    </citation>
    <scope>NUCLEOTIDE SEQUENCE [LARGE SCALE GENOMIC DNA]</scope>
    <source>
        <strain evidence="4 7">FDAARGOS_1148</strain>
    </source>
</reference>
<sequence>MKKNAKRKIFVSTIDLMEEYSIDEITIKMICAYSGINRSTFYAHFTDKYDLFEQIQEYHKARYIKLTTTLYQNFGKVRYNKQKLLQFFRIQFKYIYRYQRFFHAVFISHPQKDFVIEMVHLTYDSYEKVMDEYTDMEHHMYFVQYLIGGQLGVVFSWLKRRCKESPEEMSRIMLRNTIKMRELEETDLPN</sequence>
<dbReference type="InterPro" id="IPR050624">
    <property type="entry name" value="HTH-type_Tx_Regulator"/>
</dbReference>
<dbReference type="Pfam" id="PF00440">
    <property type="entry name" value="TetR_N"/>
    <property type="match status" value="1"/>
</dbReference>
<dbReference type="KEGG" id="scv:A4G25_10860"/>
<dbReference type="Proteomes" id="UP000595942">
    <property type="component" value="Chromosome"/>
</dbReference>
<evidence type="ECO:0000313" key="7">
    <source>
        <dbReference type="Proteomes" id="UP000595942"/>
    </source>
</evidence>
<dbReference type="InterPro" id="IPR039532">
    <property type="entry name" value="TetR_C_Firmicutes"/>
</dbReference>
<organism evidence="5 6">
    <name type="scientific">Staphylococcus condimenti</name>
    <dbReference type="NCBI Taxonomy" id="70255"/>
    <lineage>
        <taxon>Bacteria</taxon>
        <taxon>Bacillati</taxon>
        <taxon>Bacillota</taxon>
        <taxon>Bacilli</taxon>
        <taxon>Bacillales</taxon>
        <taxon>Staphylococcaceae</taxon>
        <taxon>Staphylococcus</taxon>
    </lineage>
</organism>
<evidence type="ECO:0000259" key="3">
    <source>
        <dbReference type="PROSITE" id="PS50977"/>
    </source>
</evidence>